<keyword evidence="1" id="KW-0812">Transmembrane</keyword>
<dbReference type="Proteomes" id="UP000249091">
    <property type="component" value="Chromosome 1"/>
</dbReference>
<dbReference type="AlphaFoldDB" id="A0A2X4UD36"/>
<feature type="transmembrane region" description="Helical" evidence="1">
    <location>
        <begin position="69"/>
        <end position="89"/>
    </location>
</feature>
<accession>A0A2X4UD36</accession>
<dbReference type="KEGG" id="rcr:NCTC10994_03756"/>
<evidence type="ECO:0000313" key="2">
    <source>
        <dbReference type="EMBL" id="SQI37777.1"/>
    </source>
</evidence>
<sequence>MPRRSARRRSGCLRNCTVTEYPLTAFTLRCKANGMNSSSHGARDADHARDLITDIDQWSRQGRRLSSPAWFPLLVVSVAVFAALPFALLLGGNAAGYWAVVAPLSAVVTGWYFATRRVQLPFVRGTIVLVTGVVMLLVVAAFLLWFAGDSADFLPWIVIACGFGIFALVWRSVPTAFFAASTAVAIVVVALGGWGNVGVIMTLVVGVGAVAAAMVELAQADPGRAHA</sequence>
<gene>
    <name evidence="2" type="ORF">NCTC10994_03756</name>
</gene>
<name>A0A2X4UD36_9NOCA</name>
<keyword evidence="1" id="KW-0472">Membrane</keyword>
<evidence type="ECO:0000313" key="3">
    <source>
        <dbReference type="Proteomes" id="UP000249091"/>
    </source>
</evidence>
<feature type="transmembrane region" description="Helical" evidence="1">
    <location>
        <begin position="95"/>
        <end position="114"/>
    </location>
</feature>
<proteinExistence type="predicted"/>
<keyword evidence="3" id="KW-1185">Reference proteome</keyword>
<protein>
    <submittedName>
        <fullName evidence="2">Uncharacterized protein</fullName>
    </submittedName>
</protein>
<feature type="transmembrane region" description="Helical" evidence="1">
    <location>
        <begin position="126"/>
        <end position="147"/>
    </location>
</feature>
<organism evidence="2 3">
    <name type="scientific">Rhodococcus coprophilus</name>
    <dbReference type="NCBI Taxonomy" id="38310"/>
    <lineage>
        <taxon>Bacteria</taxon>
        <taxon>Bacillati</taxon>
        <taxon>Actinomycetota</taxon>
        <taxon>Actinomycetes</taxon>
        <taxon>Mycobacteriales</taxon>
        <taxon>Nocardiaceae</taxon>
        <taxon>Rhodococcus</taxon>
    </lineage>
</organism>
<evidence type="ECO:0000256" key="1">
    <source>
        <dbReference type="SAM" id="Phobius"/>
    </source>
</evidence>
<reference evidence="2 3" key="1">
    <citation type="submission" date="2018-06" db="EMBL/GenBank/DDBJ databases">
        <authorList>
            <consortium name="Pathogen Informatics"/>
            <person name="Doyle S."/>
        </authorList>
    </citation>
    <scope>NUCLEOTIDE SEQUENCE [LARGE SCALE GENOMIC DNA]</scope>
    <source>
        <strain evidence="2 3">NCTC10994</strain>
    </source>
</reference>
<feature type="transmembrane region" description="Helical" evidence="1">
    <location>
        <begin position="177"/>
        <end position="194"/>
    </location>
</feature>
<dbReference type="EMBL" id="LS483468">
    <property type="protein sequence ID" value="SQI37777.1"/>
    <property type="molecule type" value="Genomic_DNA"/>
</dbReference>
<feature type="transmembrane region" description="Helical" evidence="1">
    <location>
        <begin position="153"/>
        <end position="170"/>
    </location>
</feature>
<keyword evidence="1" id="KW-1133">Transmembrane helix</keyword>